<protein>
    <submittedName>
        <fullName evidence="1">Uncharacterized protein</fullName>
    </submittedName>
</protein>
<evidence type="ECO:0000313" key="2">
    <source>
        <dbReference type="Proteomes" id="UP001501319"/>
    </source>
</evidence>
<accession>A0ABP4RQ72</accession>
<sequence length="86" mass="9364">MGLTPNPFGRNGWWFRKIASERPWGRPSTFSDATAPWFPMVVSEGPWGGPCTLSDASVVPEPLRPKGRGAGPAPFRTQRLVGWAVA</sequence>
<evidence type="ECO:0000313" key="1">
    <source>
        <dbReference type="EMBL" id="GAA1657608.1"/>
    </source>
</evidence>
<name>A0ABP4RQ72_9ACTN</name>
<dbReference type="EMBL" id="BAAANE010000011">
    <property type="protein sequence ID" value="GAA1657608.1"/>
    <property type="molecule type" value="Genomic_DNA"/>
</dbReference>
<proteinExistence type="predicted"/>
<dbReference type="Proteomes" id="UP001501319">
    <property type="component" value="Unassembled WGS sequence"/>
</dbReference>
<reference evidence="2" key="1">
    <citation type="journal article" date="2019" name="Int. J. Syst. Evol. Microbiol.">
        <title>The Global Catalogue of Microorganisms (GCM) 10K type strain sequencing project: providing services to taxonomists for standard genome sequencing and annotation.</title>
        <authorList>
            <consortium name="The Broad Institute Genomics Platform"/>
            <consortium name="The Broad Institute Genome Sequencing Center for Infectious Disease"/>
            <person name="Wu L."/>
            <person name="Ma J."/>
        </authorList>
    </citation>
    <scope>NUCLEOTIDE SEQUENCE [LARGE SCALE GENOMIC DNA]</scope>
    <source>
        <strain evidence="2">JCM 14306</strain>
    </source>
</reference>
<comment type="caution">
    <text evidence="1">The sequence shown here is derived from an EMBL/GenBank/DDBJ whole genome shotgun (WGS) entry which is preliminary data.</text>
</comment>
<gene>
    <name evidence="1" type="ORF">GCM10009744_58340</name>
</gene>
<organism evidence="1 2">
    <name type="scientific">Kribbella alba</name>
    <dbReference type="NCBI Taxonomy" id="190197"/>
    <lineage>
        <taxon>Bacteria</taxon>
        <taxon>Bacillati</taxon>
        <taxon>Actinomycetota</taxon>
        <taxon>Actinomycetes</taxon>
        <taxon>Propionibacteriales</taxon>
        <taxon>Kribbellaceae</taxon>
        <taxon>Kribbella</taxon>
    </lineage>
</organism>
<keyword evidence="2" id="KW-1185">Reference proteome</keyword>